<sequence length="87" mass="9513">MPRRATRACERRAWPRCRAANRFRSLCSPSHALPATRLHPHAPMSELTAVENGSYPNDTDALRSSPLAAPQGPGVPVTSPLLKKDSR</sequence>
<comment type="caution">
    <text evidence="2">The sequence shown here is derived from an EMBL/GenBank/DDBJ whole genome shotgun (WGS) entry which is preliminary data.</text>
</comment>
<name>A0ABD4ALU5_9BURK</name>
<dbReference type="Proteomes" id="UP000034400">
    <property type="component" value="Unassembled WGS sequence"/>
</dbReference>
<dbReference type="AlphaFoldDB" id="A0ABD4ALU5"/>
<protein>
    <submittedName>
        <fullName evidence="2">Uncharacterized protein</fullName>
    </submittedName>
</protein>
<feature type="region of interest" description="Disordered" evidence="1">
    <location>
        <begin position="31"/>
        <end position="87"/>
    </location>
</feature>
<dbReference type="EMBL" id="LASD01000013">
    <property type="protein sequence ID" value="KKL32739.1"/>
    <property type="molecule type" value="Genomic_DNA"/>
</dbReference>
<gene>
    <name evidence="2" type="ORF">WR31_34505</name>
</gene>
<reference evidence="2 3" key="1">
    <citation type="submission" date="2015-03" db="EMBL/GenBank/DDBJ databases">
        <title>Draft genome sequences of the Burkholderia contaminans strains LMG 23361 and FFH2055 and Burkholderia cenocepacia K56-2.</title>
        <authorList>
            <person name="Bloodworth R.A."/>
            <person name="Selin C."/>
            <person name="Lopez De Volder M.A."/>
            <person name="Degrossi J."/>
            <person name="Drevinek P."/>
            <person name="Galanternik L."/>
            <person name="Cardona S.T."/>
        </authorList>
    </citation>
    <scope>NUCLEOTIDE SEQUENCE [LARGE SCALE GENOMIC DNA]</scope>
    <source>
        <strain evidence="2 3">LMG 23361</strain>
    </source>
</reference>
<accession>A0ABD4ALU5</accession>
<organism evidence="2 3">
    <name type="scientific">Burkholderia contaminans LMG 23361</name>
    <dbReference type="NCBI Taxonomy" id="1334628"/>
    <lineage>
        <taxon>Bacteria</taxon>
        <taxon>Pseudomonadati</taxon>
        <taxon>Pseudomonadota</taxon>
        <taxon>Betaproteobacteria</taxon>
        <taxon>Burkholderiales</taxon>
        <taxon>Burkholderiaceae</taxon>
        <taxon>Burkholderia</taxon>
        <taxon>Burkholderia cepacia complex</taxon>
    </lineage>
</organism>
<evidence type="ECO:0000256" key="1">
    <source>
        <dbReference type="SAM" id="MobiDB-lite"/>
    </source>
</evidence>
<evidence type="ECO:0000313" key="3">
    <source>
        <dbReference type="Proteomes" id="UP000034400"/>
    </source>
</evidence>
<evidence type="ECO:0000313" key="2">
    <source>
        <dbReference type="EMBL" id="KKL32739.1"/>
    </source>
</evidence>
<proteinExistence type="predicted"/>